<comment type="caution">
    <text evidence="3">The sequence shown here is derived from an EMBL/GenBank/DDBJ whole genome shotgun (WGS) entry which is preliminary data.</text>
</comment>
<dbReference type="NCBIfam" id="TIGR00993">
    <property type="entry name" value="3a0901s04IAP86"/>
    <property type="match status" value="1"/>
</dbReference>
<reference evidence="3" key="1">
    <citation type="submission" date="2021-03" db="EMBL/GenBank/DDBJ databases">
        <authorList>
            <person name="Li Z."/>
            <person name="Yang C."/>
        </authorList>
    </citation>
    <scope>NUCLEOTIDE SEQUENCE</scope>
    <source>
        <strain evidence="3">Dzin_1.0</strain>
        <tissue evidence="3">Leaf</tissue>
    </source>
</reference>
<dbReference type="GO" id="GO:0009707">
    <property type="term" value="C:chloroplast outer membrane"/>
    <property type="evidence" value="ECO:0007669"/>
    <property type="project" value="InterPro"/>
</dbReference>
<dbReference type="GO" id="GO:0045036">
    <property type="term" value="P:protein targeting to chloroplast"/>
    <property type="evidence" value="ECO:0007669"/>
    <property type="project" value="InterPro"/>
</dbReference>
<evidence type="ECO:0000313" key="4">
    <source>
        <dbReference type="Proteomes" id="UP001085076"/>
    </source>
</evidence>
<protein>
    <recommendedName>
        <fullName evidence="2">Translocase of chloroplast 159/132 membrane anchor domain-containing protein</fullName>
    </recommendedName>
</protein>
<feature type="region of interest" description="Disordered" evidence="1">
    <location>
        <begin position="192"/>
        <end position="219"/>
    </location>
</feature>
<evidence type="ECO:0000256" key="1">
    <source>
        <dbReference type="SAM" id="MobiDB-lite"/>
    </source>
</evidence>
<dbReference type="OrthoDB" id="8954335at2759"/>
<accession>A0A9D5C951</accession>
<dbReference type="InterPro" id="IPR027417">
    <property type="entry name" value="P-loop_NTPase"/>
</dbReference>
<feature type="compositionally biased region" description="Acidic residues" evidence="1">
    <location>
        <begin position="113"/>
        <end position="137"/>
    </location>
</feature>
<proteinExistence type="predicted"/>
<dbReference type="Proteomes" id="UP001085076">
    <property type="component" value="Miscellaneous, Linkage group lg06"/>
</dbReference>
<dbReference type="Pfam" id="PF11886">
    <property type="entry name" value="TOC159_MAD"/>
    <property type="match status" value="1"/>
</dbReference>
<evidence type="ECO:0000259" key="2">
    <source>
        <dbReference type="Pfam" id="PF11886"/>
    </source>
</evidence>
<feature type="domain" description="Translocase of chloroplast 159/132 membrane anchor" evidence="2">
    <location>
        <begin position="216"/>
        <end position="480"/>
    </location>
</feature>
<name>A0A9D5C951_9LILI</name>
<dbReference type="GO" id="GO:0003924">
    <property type="term" value="F:GTPase activity"/>
    <property type="evidence" value="ECO:0007669"/>
    <property type="project" value="InterPro"/>
</dbReference>
<dbReference type="GO" id="GO:0005525">
    <property type="term" value="F:GTP binding"/>
    <property type="evidence" value="ECO:0007669"/>
    <property type="project" value="InterPro"/>
</dbReference>
<sequence length="489" mass="54558">MFVTQRSHVVQQAIRQAAGDLRLMNPVSLVENHTACRMNRAGQRVLPNGLVWKPQLLLLSFASKILAEANLLLKLQDNPPGKPFGSRARVPPLPFLLSSLLQSRPQLKLPEEQFGDEEALDDDLDDASDSGDEAEYDELPPFKRLTKAQLTKLSKAQKKAYFEELEYREKLFFKKQLKEERRRRKLLKKMAETAQDMPSEQNNDNLEEESSGPASVPVPMPDLVLPTSFDSDNPTHRYRFLDSSNQWLIRPVLETHGWDHDVGYEGLNVERLFVVKDKIPVSVSGQLTKDKKECTLQMDLSTSLKHGEGKATTLGLDVQTVGKDMMYTLRGETRFNNFRRNNMTAGLTVTQLADTVSAGLKVEDKLIIHKRFKVLMSGGAMTGRGDMAYGGKLEATLRDEDYPIGRALSTLALSVVDWHGDLAVGCNLQSQVPIGRGTNLIGHANISNRGSGQVGIRLNSSEHLQIALLALIPIFRNMKRMLCGSSQSV</sequence>
<dbReference type="InterPro" id="IPR024283">
    <property type="entry name" value="TOC159_MAD"/>
</dbReference>
<dbReference type="Gene3D" id="3.40.50.300">
    <property type="entry name" value="P-loop containing nucleotide triphosphate hydrolases"/>
    <property type="match status" value="1"/>
</dbReference>
<dbReference type="EMBL" id="JAGGNH010000006">
    <property type="protein sequence ID" value="KAJ0969022.1"/>
    <property type="molecule type" value="Genomic_DNA"/>
</dbReference>
<organism evidence="3 4">
    <name type="scientific">Dioscorea zingiberensis</name>
    <dbReference type="NCBI Taxonomy" id="325984"/>
    <lineage>
        <taxon>Eukaryota</taxon>
        <taxon>Viridiplantae</taxon>
        <taxon>Streptophyta</taxon>
        <taxon>Embryophyta</taxon>
        <taxon>Tracheophyta</taxon>
        <taxon>Spermatophyta</taxon>
        <taxon>Magnoliopsida</taxon>
        <taxon>Liliopsida</taxon>
        <taxon>Dioscoreales</taxon>
        <taxon>Dioscoreaceae</taxon>
        <taxon>Dioscorea</taxon>
    </lineage>
</organism>
<dbReference type="AlphaFoldDB" id="A0A9D5C951"/>
<gene>
    <name evidence="3" type="ORF">J5N97_021899</name>
</gene>
<keyword evidence="4" id="KW-1185">Reference proteome</keyword>
<feature type="region of interest" description="Disordered" evidence="1">
    <location>
        <begin position="111"/>
        <end position="137"/>
    </location>
</feature>
<reference evidence="3" key="2">
    <citation type="journal article" date="2022" name="Hortic Res">
        <title>The genome of Dioscorea zingiberensis sheds light on the biosynthesis, origin and evolution of the medicinally important diosgenin saponins.</title>
        <authorList>
            <person name="Li Y."/>
            <person name="Tan C."/>
            <person name="Li Z."/>
            <person name="Guo J."/>
            <person name="Li S."/>
            <person name="Chen X."/>
            <person name="Wang C."/>
            <person name="Dai X."/>
            <person name="Yang H."/>
            <person name="Song W."/>
            <person name="Hou L."/>
            <person name="Xu J."/>
            <person name="Tong Z."/>
            <person name="Xu A."/>
            <person name="Yuan X."/>
            <person name="Wang W."/>
            <person name="Yang Q."/>
            <person name="Chen L."/>
            <person name="Sun Z."/>
            <person name="Wang K."/>
            <person name="Pan B."/>
            <person name="Chen J."/>
            <person name="Bao Y."/>
            <person name="Liu F."/>
            <person name="Qi X."/>
            <person name="Gang D.R."/>
            <person name="Wen J."/>
            <person name="Li J."/>
        </authorList>
    </citation>
    <scope>NUCLEOTIDE SEQUENCE</scope>
    <source>
        <strain evidence="3">Dzin_1.0</strain>
    </source>
</reference>
<evidence type="ECO:0000313" key="3">
    <source>
        <dbReference type="EMBL" id="KAJ0969022.1"/>
    </source>
</evidence>
<dbReference type="InterPro" id="IPR005690">
    <property type="entry name" value="Toc86_159"/>
</dbReference>